<evidence type="ECO:0000313" key="3">
    <source>
        <dbReference type="Proteomes" id="UP000652176"/>
    </source>
</evidence>
<dbReference type="SUPFAM" id="SSF55486">
    <property type="entry name" value="Metalloproteases ('zincins'), catalytic domain"/>
    <property type="match status" value="1"/>
</dbReference>
<dbReference type="Gene3D" id="3.40.390.10">
    <property type="entry name" value="Collagenase (Catalytic Domain)"/>
    <property type="match status" value="1"/>
</dbReference>
<dbReference type="RefSeq" id="WP_192372514.1">
    <property type="nucleotide sequence ID" value="NZ_CAJHIV010000001.1"/>
</dbReference>
<dbReference type="EMBL" id="JACXSS010000001">
    <property type="protein sequence ID" value="MBD9354535.1"/>
    <property type="molecule type" value="Genomic_DNA"/>
</dbReference>
<keyword evidence="3" id="KW-1185">Reference proteome</keyword>
<dbReference type="Pfam" id="PF14521">
    <property type="entry name" value="Aspzincin_M35"/>
    <property type="match status" value="1"/>
</dbReference>
<name>A0ABR9CV70_9GAMM</name>
<evidence type="ECO:0000313" key="2">
    <source>
        <dbReference type="EMBL" id="MBD9354535.1"/>
    </source>
</evidence>
<proteinExistence type="predicted"/>
<protein>
    <recommendedName>
        <fullName evidence="1">Lysine-specific metallo-endopeptidase domain-containing protein</fullName>
    </recommendedName>
</protein>
<organism evidence="2 3">
    <name type="scientific">Methylomonas albis</name>
    <dbReference type="NCBI Taxonomy" id="1854563"/>
    <lineage>
        <taxon>Bacteria</taxon>
        <taxon>Pseudomonadati</taxon>
        <taxon>Pseudomonadota</taxon>
        <taxon>Gammaproteobacteria</taxon>
        <taxon>Methylococcales</taxon>
        <taxon>Methylococcaceae</taxon>
        <taxon>Methylomonas</taxon>
    </lineage>
</organism>
<feature type="domain" description="Lysine-specific metallo-endopeptidase" evidence="1">
    <location>
        <begin position="189"/>
        <end position="337"/>
    </location>
</feature>
<comment type="caution">
    <text evidence="2">The sequence shown here is derived from an EMBL/GenBank/DDBJ whole genome shotgun (WGS) entry which is preliminary data.</text>
</comment>
<accession>A0ABR9CV70</accession>
<dbReference type="Proteomes" id="UP000652176">
    <property type="component" value="Unassembled WGS sequence"/>
</dbReference>
<reference evidence="2 3" key="1">
    <citation type="submission" date="2020-09" db="EMBL/GenBank/DDBJ databases">
        <title>Methylomonas albis sp. nov. and Methylomonas fluvii sp. nov.: Two cold-adapted methanotrophs from the River Elbe and an amended description of Methylovulum psychrotolerans strain Eb1.</title>
        <authorList>
            <person name="Bussmann I.K."/>
            <person name="Klings K.-W."/>
            <person name="Warnstedt J."/>
            <person name="Hoppert M."/>
            <person name="Saborowski A."/>
            <person name="Horn F."/>
            <person name="Liebner S."/>
        </authorList>
    </citation>
    <scope>NUCLEOTIDE SEQUENCE [LARGE SCALE GENOMIC DNA]</scope>
    <source>
        <strain evidence="2 3">EbA</strain>
    </source>
</reference>
<dbReference type="InterPro" id="IPR024079">
    <property type="entry name" value="MetalloPept_cat_dom_sf"/>
</dbReference>
<sequence length="356" mass="38527">MATQLTFDNLFSAVYSTTATAVKTKDFTRSDPWVVLMPRFATLCSASFEASHASCLEDFRRIGTQKITTAGSYGAFILSSCGLSTTSTDTATNAQSERLAALELLYHTYYHSTKGKESVWIVSIPTNYSTWPHTRFKNATVGDILIALNGGLAEKFSLEDRKHIATAAQTGLAWTLKALVVLDDLSSGGNAMTLLKRWFGDNTTTEIQLTNFVANLRAGLRKVANKLNGGTAVVTDFVPIRGSTEVDDQKARKANAFVVAAEAQNVIYIEEGFFSVGAKNVFQTRSHHWARIMVHEMTHREAATEDKRYGWAGIGPSTGKISPADAMVNADSWAIFVADAAGAMTVGDISRATNGA</sequence>
<gene>
    <name evidence="2" type="ORF">IE877_01320</name>
</gene>
<evidence type="ECO:0000259" key="1">
    <source>
        <dbReference type="Pfam" id="PF14521"/>
    </source>
</evidence>
<dbReference type="InterPro" id="IPR029463">
    <property type="entry name" value="Lys_MEP"/>
</dbReference>